<dbReference type="VEuPathDB" id="FungiDB:AFUB_033920"/>
<dbReference type="PhylomeDB" id="B0XZH8"/>
<comment type="subcellular location">
    <subcellularLocation>
        <location evidence="1">Membrane</location>
        <topology evidence="1">Multi-pass membrane protein</topology>
    </subcellularLocation>
</comment>
<keyword evidence="5" id="KW-0472">Membrane</keyword>
<organism evidence="6 7">
    <name type="scientific">Aspergillus fumigatus (strain CBS 144.89 / FGSC A1163 / CEA10)</name>
    <name type="common">Neosartorya fumigata</name>
    <dbReference type="NCBI Taxonomy" id="451804"/>
    <lineage>
        <taxon>Eukaryota</taxon>
        <taxon>Fungi</taxon>
        <taxon>Dikarya</taxon>
        <taxon>Ascomycota</taxon>
        <taxon>Pezizomycotina</taxon>
        <taxon>Eurotiomycetes</taxon>
        <taxon>Eurotiomycetidae</taxon>
        <taxon>Eurotiales</taxon>
        <taxon>Aspergillaceae</taxon>
        <taxon>Aspergillus</taxon>
        <taxon>Aspergillus subgen. Fumigati</taxon>
    </lineage>
</organism>
<reference evidence="6 7" key="1">
    <citation type="journal article" date="2008" name="PLoS Genet.">
        <title>Genomic islands in the pathogenic filamentous fungus Aspergillus fumigatus.</title>
        <authorList>
            <person name="Fedorova N.D."/>
            <person name="Khaldi N."/>
            <person name="Joardar V.S."/>
            <person name="Maiti R."/>
            <person name="Amedeo P."/>
            <person name="Anderson M.J."/>
            <person name="Crabtree J."/>
            <person name="Silva J.C."/>
            <person name="Badger J.H."/>
            <person name="Albarraq A."/>
            <person name="Angiuoli S."/>
            <person name="Bussey H."/>
            <person name="Bowyer P."/>
            <person name="Cotty P.J."/>
            <person name="Dyer P.S."/>
            <person name="Egan A."/>
            <person name="Galens K."/>
            <person name="Fraser-Liggett C.M."/>
            <person name="Haas B.J."/>
            <person name="Inman J.M."/>
            <person name="Kent R."/>
            <person name="Lemieux S."/>
            <person name="Malavazi I."/>
            <person name="Orvis J."/>
            <person name="Roemer T."/>
            <person name="Ronning C.M."/>
            <person name="Sundaram J.P."/>
            <person name="Sutton G."/>
            <person name="Turner G."/>
            <person name="Venter J.C."/>
            <person name="White O.R."/>
            <person name="Whitty B.R."/>
            <person name="Youngman P."/>
            <person name="Wolfe K.H."/>
            <person name="Goldman G.H."/>
            <person name="Wortman J.R."/>
            <person name="Jiang B."/>
            <person name="Denning D.W."/>
            <person name="Nierman W.C."/>
        </authorList>
    </citation>
    <scope>NUCLEOTIDE SEQUENCE [LARGE SCALE GENOMIC DNA]</scope>
    <source>
        <strain evidence="7">CBS 144.89 / FGSC A1163 / CEA10</strain>
    </source>
</reference>
<dbReference type="EMBL" id="DS499596">
    <property type="protein sequence ID" value="EDP52228.1"/>
    <property type="molecule type" value="Genomic_DNA"/>
</dbReference>
<accession>B0XZH8</accession>
<keyword evidence="7" id="KW-1185">Reference proteome</keyword>
<evidence type="ECO:0000256" key="3">
    <source>
        <dbReference type="ARBA" id="ARBA00022692"/>
    </source>
</evidence>
<dbReference type="AlphaFoldDB" id="B0XZH8"/>
<dbReference type="InterPro" id="IPR036259">
    <property type="entry name" value="MFS_trans_sf"/>
</dbReference>
<evidence type="ECO:0000256" key="2">
    <source>
        <dbReference type="ARBA" id="ARBA00022448"/>
    </source>
</evidence>
<evidence type="ECO:0000256" key="1">
    <source>
        <dbReference type="ARBA" id="ARBA00004141"/>
    </source>
</evidence>
<dbReference type="InterPro" id="IPR050930">
    <property type="entry name" value="MFS_Vesicular_Transporter"/>
</dbReference>
<keyword evidence="3" id="KW-0812">Transmembrane</keyword>
<name>B0XZH8_ASPFC</name>
<dbReference type="GO" id="GO:0016020">
    <property type="term" value="C:membrane"/>
    <property type="evidence" value="ECO:0007669"/>
    <property type="project" value="UniProtKB-SubCell"/>
</dbReference>
<dbReference type="Pfam" id="PF07690">
    <property type="entry name" value="MFS_1"/>
    <property type="match status" value="1"/>
</dbReference>
<dbReference type="HOGENOM" id="CLU_1234737_0_0_1"/>
<proteinExistence type="predicted"/>
<keyword evidence="4" id="KW-1133">Transmembrane helix</keyword>
<evidence type="ECO:0000313" key="7">
    <source>
        <dbReference type="Proteomes" id="UP000001699"/>
    </source>
</evidence>
<keyword evidence="2" id="KW-0813">Transport</keyword>
<dbReference type="PANTHER" id="PTHR23506">
    <property type="entry name" value="GH10249P"/>
    <property type="match status" value="1"/>
</dbReference>
<dbReference type="Gene3D" id="1.20.1250.20">
    <property type="entry name" value="MFS general substrate transporter like domains"/>
    <property type="match status" value="1"/>
</dbReference>
<dbReference type="PANTHER" id="PTHR23506:SF35">
    <property type="entry name" value="MAJOR FACILITATOR SUPERFAMILY (MFS) PROFILE DOMAIN-CONTAINING PROTEIN-RELATED"/>
    <property type="match status" value="1"/>
</dbReference>
<gene>
    <name evidence="6" type="ORF">AFUB_033920</name>
</gene>
<dbReference type="GO" id="GO:0022857">
    <property type="term" value="F:transmembrane transporter activity"/>
    <property type="evidence" value="ECO:0007669"/>
    <property type="project" value="InterPro"/>
</dbReference>
<evidence type="ECO:0000256" key="4">
    <source>
        <dbReference type="ARBA" id="ARBA00022989"/>
    </source>
</evidence>
<protein>
    <submittedName>
        <fullName evidence="6">Amine transporter, putative</fullName>
    </submittedName>
</protein>
<dbReference type="Proteomes" id="UP000001699">
    <property type="component" value="Unassembled WGS sequence"/>
</dbReference>
<dbReference type="SUPFAM" id="SSF103473">
    <property type="entry name" value="MFS general substrate transporter"/>
    <property type="match status" value="1"/>
</dbReference>
<evidence type="ECO:0000256" key="5">
    <source>
        <dbReference type="ARBA" id="ARBA00023136"/>
    </source>
</evidence>
<sequence length="224" mass="23779">MGRIMQACSGSAAWIIGFATLADKVGQEHMGKVLGLAMSFVTAGTTLGPVVSGALLQLAGYWTAWSAPLVLLALDSMARMLMLEKENADEEPTTSNEERASLLASTRPEFEMPDQPSHVSIIRLYGVLISDARIITGLLNTFAFSVILSGFDATLPLHLQDVFGWNSLPIGHPWAGSEGYGEAIFTGGIVGIGAASPLVRGAGMFQLTGLSPYSSLDKQVLMKY</sequence>
<dbReference type="InterPro" id="IPR011701">
    <property type="entry name" value="MFS"/>
</dbReference>
<evidence type="ECO:0000313" key="6">
    <source>
        <dbReference type="EMBL" id="EDP52228.1"/>
    </source>
</evidence>